<dbReference type="GO" id="GO:0003899">
    <property type="term" value="F:DNA-directed RNA polymerase activity"/>
    <property type="evidence" value="ECO:0007669"/>
    <property type="project" value="InterPro"/>
</dbReference>
<keyword evidence="5" id="KW-0235">DNA replication</keyword>
<dbReference type="Gene3D" id="3.40.1360.10">
    <property type="match status" value="1"/>
</dbReference>
<sequence length="514" mass="58173">MNKLDFESFKASHPIKEVALQLGLSFRGNCGHCFKHEDKHPSLVYMPDYNRFECKACSVKGDAIDLVRMVKGIGFQEAIQFLDPSMVFTSENITHDTAQNYLPSRLLSPEILHKFNIRIENNRVVIPTPTGNKYRIFGCDAKFIQDPGTTASIIKTSLPNKEIILCEGELDAIKVYQETGYSVWSGTAGAKTFKREWVKEFENTEKIYICYDNDVTGRKGAEEVISILGSERCFKIILPSHIKDATEFFQMGGTAEEFKNLIQTAKPCKSSILDLINETSSTAFQIPLGFKLIDEKVKFEAGNAYLIGGCEKSGKSAFCMNIANNLLINKYKISYVNTEFTQIDFLNRMTGINKDIPYSLIDLNQKKEYASEFRDYLLYSGVGQDEIEFELLFENIKRHIKSGVKVIFFDNVTTFANNPPPSIEGWKEQSRIMDQLNKLAKEKNIIIFVVLHTKNIPIDSQIMSKIKNIIASNNPSKIFDDTITVMGKPTNADLYGGLRIASQFSGTILIWRPF</sequence>
<feature type="domain" description="Toprim" evidence="9">
    <location>
        <begin position="161"/>
        <end position="233"/>
    </location>
</feature>
<feature type="domain" description="Zinc finger CHC2-type" evidence="8">
    <location>
        <begin position="29"/>
        <end position="83"/>
    </location>
</feature>
<name>A0A1J4TQS7_9BACT</name>
<dbReference type="GO" id="GO:0000428">
    <property type="term" value="C:DNA-directed RNA polymerase complex"/>
    <property type="evidence" value="ECO:0007669"/>
    <property type="project" value="UniProtKB-KW"/>
</dbReference>
<dbReference type="Proteomes" id="UP000183120">
    <property type="component" value="Unassembled WGS sequence"/>
</dbReference>
<dbReference type="PANTHER" id="PTHR12873">
    <property type="entry name" value="T7-LIKE MITOCHONDRIAL DNA HELICASE"/>
    <property type="match status" value="1"/>
</dbReference>
<keyword evidence="3" id="KW-0808">Transferase</keyword>
<dbReference type="Pfam" id="PF01807">
    <property type="entry name" value="Zn_ribbon_DnaG"/>
    <property type="match status" value="1"/>
</dbReference>
<feature type="domain" description="AAA+ ATPase" evidence="7">
    <location>
        <begin position="301"/>
        <end position="476"/>
    </location>
</feature>
<organism evidence="10 11">
    <name type="scientific">Candidatus Gottesmanbacteria bacterium CG1_02_37_22</name>
    <dbReference type="NCBI Taxonomy" id="1805209"/>
    <lineage>
        <taxon>Bacteria</taxon>
        <taxon>Candidatus Gottesmaniibacteriota</taxon>
    </lineage>
</organism>
<dbReference type="InterPro" id="IPR007694">
    <property type="entry name" value="DNA_helicase_DnaB-like_C"/>
</dbReference>
<dbReference type="AlphaFoldDB" id="A0A1J4TQS7"/>
<dbReference type="STRING" id="1805209.AUJ73_04895"/>
<dbReference type="GO" id="GO:0008270">
    <property type="term" value="F:zinc ion binding"/>
    <property type="evidence" value="ECO:0007669"/>
    <property type="project" value="InterPro"/>
</dbReference>
<evidence type="ECO:0000256" key="6">
    <source>
        <dbReference type="ARBA" id="ARBA00023163"/>
    </source>
</evidence>
<reference evidence="10 11" key="1">
    <citation type="journal article" date="2016" name="Environ. Microbiol.">
        <title>Genomic resolution of a cold subsurface aquifer community provides metabolic insights for novel microbes adapted to high CO concentrations.</title>
        <authorList>
            <person name="Probst A.J."/>
            <person name="Castelle C.J."/>
            <person name="Singh A."/>
            <person name="Brown C.T."/>
            <person name="Anantharaman K."/>
            <person name="Sharon I."/>
            <person name="Hug L.A."/>
            <person name="Burstein D."/>
            <person name="Emerson J.B."/>
            <person name="Thomas B.C."/>
            <person name="Banfield J.F."/>
        </authorList>
    </citation>
    <scope>NUCLEOTIDE SEQUENCE [LARGE SCALE GENOMIC DNA]</scope>
    <source>
        <strain evidence="10">CG1_02_37_22</strain>
    </source>
</reference>
<evidence type="ECO:0000256" key="1">
    <source>
        <dbReference type="ARBA" id="ARBA00022478"/>
    </source>
</evidence>
<evidence type="ECO:0000313" key="10">
    <source>
        <dbReference type="EMBL" id="OIO12838.1"/>
    </source>
</evidence>
<dbReference type="GO" id="GO:0006269">
    <property type="term" value="P:DNA replication, synthesis of primer"/>
    <property type="evidence" value="ECO:0007669"/>
    <property type="project" value="UniProtKB-KW"/>
</dbReference>
<dbReference type="GO" id="GO:0003697">
    <property type="term" value="F:single-stranded DNA binding"/>
    <property type="evidence" value="ECO:0007669"/>
    <property type="project" value="InterPro"/>
</dbReference>
<keyword evidence="4" id="KW-0548">Nucleotidyltransferase</keyword>
<evidence type="ECO:0000256" key="4">
    <source>
        <dbReference type="ARBA" id="ARBA00022695"/>
    </source>
</evidence>
<dbReference type="EMBL" id="MNUY01000077">
    <property type="protein sequence ID" value="OIO12838.1"/>
    <property type="molecule type" value="Genomic_DNA"/>
</dbReference>
<evidence type="ECO:0000259" key="9">
    <source>
        <dbReference type="SMART" id="SM00493"/>
    </source>
</evidence>
<dbReference type="InterPro" id="IPR034154">
    <property type="entry name" value="TOPRIM_DnaG/twinkle"/>
</dbReference>
<dbReference type="InterPro" id="IPR006171">
    <property type="entry name" value="TOPRIM_dom"/>
</dbReference>
<keyword evidence="1" id="KW-0240">DNA-directed RNA polymerase</keyword>
<evidence type="ECO:0008006" key="12">
    <source>
        <dbReference type="Google" id="ProtNLM"/>
    </source>
</evidence>
<evidence type="ECO:0000256" key="2">
    <source>
        <dbReference type="ARBA" id="ARBA00022515"/>
    </source>
</evidence>
<protein>
    <recommendedName>
        <fullName evidence="12">SF4 helicase domain-containing protein</fullName>
    </recommendedName>
</protein>
<evidence type="ECO:0000256" key="5">
    <source>
        <dbReference type="ARBA" id="ARBA00022705"/>
    </source>
</evidence>
<dbReference type="SUPFAM" id="SSF57783">
    <property type="entry name" value="Zinc beta-ribbon"/>
    <property type="match status" value="1"/>
</dbReference>
<dbReference type="SUPFAM" id="SSF56731">
    <property type="entry name" value="DNA primase core"/>
    <property type="match status" value="1"/>
</dbReference>
<dbReference type="InterPro" id="IPR027032">
    <property type="entry name" value="Twinkle-like"/>
</dbReference>
<keyword evidence="6" id="KW-0804">Transcription</keyword>
<evidence type="ECO:0000259" key="8">
    <source>
        <dbReference type="SMART" id="SM00400"/>
    </source>
</evidence>
<dbReference type="GO" id="GO:0005524">
    <property type="term" value="F:ATP binding"/>
    <property type="evidence" value="ECO:0007669"/>
    <property type="project" value="InterPro"/>
</dbReference>
<evidence type="ECO:0000256" key="3">
    <source>
        <dbReference type="ARBA" id="ARBA00022679"/>
    </source>
</evidence>
<dbReference type="SMART" id="SM00493">
    <property type="entry name" value="TOPRIM"/>
    <property type="match status" value="1"/>
</dbReference>
<proteinExistence type="predicted"/>
<dbReference type="InterPro" id="IPR003593">
    <property type="entry name" value="AAA+_ATPase"/>
</dbReference>
<dbReference type="SMART" id="SM00400">
    <property type="entry name" value="ZnF_CHCC"/>
    <property type="match status" value="1"/>
</dbReference>
<dbReference type="Gene3D" id="3.40.50.300">
    <property type="entry name" value="P-loop containing nucleotide triphosphate hydrolases"/>
    <property type="match status" value="1"/>
</dbReference>
<dbReference type="InterPro" id="IPR002694">
    <property type="entry name" value="Znf_CHC2"/>
</dbReference>
<keyword evidence="2" id="KW-0639">Primosome</keyword>
<dbReference type="GO" id="GO:1990077">
    <property type="term" value="C:primosome complex"/>
    <property type="evidence" value="ECO:0007669"/>
    <property type="project" value="UniProtKB-KW"/>
</dbReference>
<dbReference type="CDD" id="cd01029">
    <property type="entry name" value="TOPRIM_primases"/>
    <property type="match status" value="1"/>
</dbReference>
<dbReference type="InterPro" id="IPR027417">
    <property type="entry name" value="P-loop_NTPase"/>
</dbReference>
<comment type="caution">
    <text evidence="10">The sequence shown here is derived from an EMBL/GenBank/DDBJ whole genome shotgun (WGS) entry which is preliminary data.</text>
</comment>
<gene>
    <name evidence="10" type="ORF">AUJ73_04895</name>
</gene>
<accession>A0A1J4TQS7</accession>
<dbReference type="PANTHER" id="PTHR12873:SF0">
    <property type="entry name" value="TWINKLE MTDNA HELICASE"/>
    <property type="match status" value="1"/>
</dbReference>
<dbReference type="InterPro" id="IPR036977">
    <property type="entry name" value="DNA_primase_Znf_CHC2"/>
</dbReference>
<dbReference type="SMART" id="SM00382">
    <property type="entry name" value="AAA"/>
    <property type="match status" value="1"/>
</dbReference>
<dbReference type="Pfam" id="PF03796">
    <property type="entry name" value="DnaB_C"/>
    <property type="match status" value="1"/>
</dbReference>
<evidence type="ECO:0000259" key="7">
    <source>
        <dbReference type="SMART" id="SM00382"/>
    </source>
</evidence>
<dbReference type="GO" id="GO:0043139">
    <property type="term" value="F:5'-3' DNA helicase activity"/>
    <property type="evidence" value="ECO:0007669"/>
    <property type="project" value="InterPro"/>
</dbReference>
<evidence type="ECO:0000313" key="11">
    <source>
        <dbReference type="Proteomes" id="UP000183120"/>
    </source>
</evidence>
<dbReference type="Gene3D" id="3.90.580.10">
    <property type="entry name" value="Zinc finger, CHC2-type domain"/>
    <property type="match status" value="1"/>
</dbReference>
<dbReference type="SUPFAM" id="SSF52540">
    <property type="entry name" value="P-loop containing nucleoside triphosphate hydrolases"/>
    <property type="match status" value="1"/>
</dbReference>
<dbReference type="Pfam" id="PF13155">
    <property type="entry name" value="Toprim_2"/>
    <property type="match status" value="1"/>
</dbReference>